<keyword evidence="15" id="KW-0456">Lyase</keyword>
<evidence type="ECO:0000256" key="9">
    <source>
        <dbReference type="ARBA" id="ARBA00022968"/>
    </source>
</evidence>
<feature type="domain" description="DOD-type homing endonuclease" evidence="16">
    <location>
        <begin position="417"/>
        <end position="556"/>
    </location>
</feature>
<dbReference type="PROSITE" id="PS50818">
    <property type="entry name" value="INTEIN_C_TER"/>
    <property type="match status" value="1"/>
</dbReference>
<evidence type="ECO:0000256" key="10">
    <source>
        <dbReference type="ARBA" id="ARBA00022989"/>
    </source>
</evidence>
<dbReference type="PANTHER" id="PTHR43078">
    <property type="entry name" value="UDP-GLUCURONIC ACID DECARBOXYLASE-RELATED"/>
    <property type="match status" value="1"/>
</dbReference>
<dbReference type="PANTHER" id="PTHR43078:SF6">
    <property type="entry name" value="UDP-GLUCURONIC ACID DECARBOXYLASE 1"/>
    <property type="match status" value="1"/>
</dbReference>
<protein>
    <recommendedName>
        <fullName evidence="5">UDP-glucuronate decarboxylase</fullName>
        <ecNumber evidence="5">4.1.1.35</ecNumber>
    </recommendedName>
</protein>
<comment type="similarity">
    <text evidence="4">Belongs to the NAD(P)-dependent epimerase/dehydratase family. UDP-glucuronic acid decarboxylase subfamily.</text>
</comment>
<dbReference type="Gene3D" id="2.170.16.10">
    <property type="entry name" value="Hedgehog/Intein (Hint) domain"/>
    <property type="match status" value="1"/>
</dbReference>
<dbReference type="InterPro" id="IPR003587">
    <property type="entry name" value="Hint_dom_N"/>
</dbReference>
<comment type="pathway">
    <text evidence="3">Nucleotide-sugar biosynthesis; UDP-alpha-D-xylose biosynthesis; UDP-alpha-D-xylose from UDP-alpha-D-glucuronate: step 1/1.</text>
</comment>
<dbReference type="PROSITE" id="PS50819">
    <property type="entry name" value="INTEIN_ENDONUCLEASE"/>
    <property type="match status" value="1"/>
</dbReference>
<evidence type="ECO:0000256" key="1">
    <source>
        <dbReference type="ARBA" id="ARBA00001911"/>
    </source>
</evidence>
<evidence type="ECO:0000256" key="3">
    <source>
        <dbReference type="ARBA" id="ARBA00005100"/>
    </source>
</evidence>
<keyword evidence="8" id="KW-0068">Autocatalytic cleavage</keyword>
<evidence type="ECO:0000313" key="18">
    <source>
        <dbReference type="Proteomes" id="UP000643165"/>
    </source>
</evidence>
<dbReference type="SUPFAM" id="SSF51294">
    <property type="entry name" value="Hedgehog/intein (Hint) domain"/>
    <property type="match status" value="1"/>
</dbReference>
<comment type="caution">
    <text evidence="17">The sequence shown here is derived from an EMBL/GenBank/DDBJ whole genome shotgun (WGS) entry which is preliminary data.</text>
</comment>
<gene>
    <name evidence="17" type="ORF">Vlu01_26740</name>
</gene>
<dbReference type="InterPro" id="IPR006141">
    <property type="entry name" value="Intein_N"/>
</dbReference>
<comment type="cofactor">
    <cofactor evidence="1">
        <name>NAD(+)</name>
        <dbReference type="ChEBI" id="CHEBI:57540"/>
    </cofactor>
</comment>
<dbReference type="InterPro" id="IPR027434">
    <property type="entry name" value="Homing_endonucl"/>
</dbReference>
<dbReference type="Pfam" id="PF14890">
    <property type="entry name" value="Intein_splicing"/>
    <property type="match status" value="1"/>
</dbReference>
<evidence type="ECO:0000256" key="11">
    <source>
        <dbReference type="ARBA" id="ARBA00023000"/>
    </source>
</evidence>
<evidence type="ECO:0000256" key="7">
    <source>
        <dbReference type="ARBA" id="ARBA00022793"/>
    </source>
</evidence>
<name>A0ABQ4IVU7_9ACTN</name>
<dbReference type="Gene3D" id="3.40.50.720">
    <property type="entry name" value="NAD(P)-binding Rossmann-like Domain"/>
    <property type="match status" value="2"/>
</dbReference>
<evidence type="ECO:0000256" key="15">
    <source>
        <dbReference type="ARBA" id="ARBA00023239"/>
    </source>
</evidence>
<evidence type="ECO:0000256" key="5">
    <source>
        <dbReference type="ARBA" id="ARBA00012290"/>
    </source>
</evidence>
<reference evidence="17 18" key="1">
    <citation type="submission" date="2021-01" db="EMBL/GenBank/DDBJ databases">
        <title>Whole genome shotgun sequence of Verrucosispora lutea NBRC 106530.</title>
        <authorList>
            <person name="Komaki H."/>
            <person name="Tamura T."/>
        </authorList>
    </citation>
    <scope>NUCLEOTIDE SEQUENCE [LARGE SCALE GENOMIC DNA]</scope>
    <source>
        <strain evidence="17 18">NBRC 106530</strain>
    </source>
</reference>
<evidence type="ECO:0000313" key="17">
    <source>
        <dbReference type="EMBL" id="GIJ22050.1"/>
    </source>
</evidence>
<dbReference type="InterPro" id="IPR036291">
    <property type="entry name" value="NAD(P)-bd_dom_sf"/>
</dbReference>
<evidence type="ECO:0000256" key="2">
    <source>
        <dbReference type="ARBA" id="ARBA00004447"/>
    </source>
</evidence>
<accession>A0ABQ4IVU7</accession>
<keyword evidence="12" id="KW-0520">NAD</keyword>
<dbReference type="SMART" id="SM00306">
    <property type="entry name" value="HintN"/>
    <property type="match status" value="1"/>
</dbReference>
<evidence type="ECO:0000256" key="6">
    <source>
        <dbReference type="ARBA" id="ARBA00022692"/>
    </source>
</evidence>
<evidence type="ECO:0000256" key="12">
    <source>
        <dbReference type="ARBA" id="ARBA00023027"/>
    </source>
</evidence>
<evidence type="ECO:0000256" key="4">
    <source>
        <dbReference type="ARBA" id="ARBA00007505"/>
    </source>
</evidence>
<evidence type="ECO:0000256" key="8">
    <source>
        <dbReference type="ARBA" id="ARBA00022813"/>
    </source>
</evidence>
<dbReference type="InterPro" id="IPR004042">
    <property type="entry name" value="Intein_endonuc_central"/>
</dbReference>
<keyword evidence="9" id="KW-0735">Signal-anchor</keyword>
<organism evidence="17 18">
    <name type="scientific">Micromonospora lutea</name>
    <dbReference type="NCBI Taxonomy" id="419825"/>
    <lineage>
        <taxon>Bacteria</taxon>
        <taxon>Bacillati</taxon>
        <taxon>Actinomycetota</taxon>
        <taxon>Actinomycetes</taxon>
        <taxon>Micromonosporales</taxon>
        <taxon>Micromonosporaceae</taxon>
        <taxon>Micromonospora</taxon>
    </lineage>
</organism>
<dbReference type="InterPro" id="IPR030934">
    <property type="entry name" value="Intein_C"/>
</dbReference>
<dbReference type="EC" id="4.1.1.35" evidence="5"/>
<dbReference type="PROSITE" id="PS50817">
    <property type="entry name" value="INTEIN_N_TER"/>
    <property type="match status" value="1"/>
</dbReference>
<proteinExistence type="inferred from homology"/>
<dbReference type="CDD" id="cd00081">
    <property type="entry name" value="Hint"/>
    <property type="match status" value="1"/>
</dbReference>
<dbReference type="InterPro" id="IPR036844">
    <property type="entry name" value="Hint_dom_sf"/>
</dbReference>
<dbReference type="Gene3D" id="3.10.28.10">
    <property type="entry name" value="Homing endonucleases"/>
    <property type="match status" value="1"/>
</dbReference>
<dbReference type="EMBL" id="BOPB01000012">
    <property type="protein sequence ID" value="GIJ22050.1"/>
    <property type="molecule type" value="Genomic_DNA"/>
</dbReference>
<keyword evidence="6" id="KW-0812">Transmembrane</keyword>
<evidence type="ECO:0000256" key="14">
    <source>
        <dbReference type="ARBA" id="ARBA00023136"/>
    </source>
</evidence>
<keyword evidence="7" id="KW-0210">Decarboxylase</keyword>
<dbReference type="InterPro" id="IPR044516">
    <property type="entry name" value="UXS-like"/>
</dbReference>
<evidence type="ECO:0000259" key="16">
    <source>
        <dbReference type="PROSITE" id="PS50819"/>
    </source>
</evidence>
<comment type="subcellular location">
    <subcellularLocation>
        <location evidence="2">Golgi apparatus</location>
        <location evidence="2">Golgi stack membrane</location>
        <topology evidence="2">Single-pass type II membrane protein</topology>
    </subcellularLocation>
</comment>
<dbReference type="SUPFAM" id="SSF51735">
    <property type="entry name" value="NAD(P)-binding Rossmann-fold domains"/>
    <property type="match status" value="2"/>
</dbReference>
<keyword evidence="10" id="KW-1133">Transmembrane helix</keyword>
<dbReference type="Pfam" id="PF16363">
    <property type="entry name" value="GDP_Man_Dehyd"/>
    <property type="match status" value="1"/>
</dbReference>
<evidence type="ECO:0000256" key="13">
    <source>
        <dbReference type="ARBA" id="ARBA00023034"/>
    </source>
</evidence>
<dbReference type="PRINTS" id="PR00379">
    <property type="entry name" value="INTEIN"/>
</dbReference>
<dbReference type="SUPFAM" id="SSF55608">
    <property type="entry name" value="Homing endonucleases"/>
    <property type="match status" value="1"/>
</dbReference>
<keyword evidence="14" id="KW-0472">Membrane</keyword>
<dbReference type="InterPro" id="IPR006142">
    <property type="entry name" value="INTEIN"/>
</dbReference>
<keyword evidence="18" id="KW-1185">Reference proteome</keyword>
<keyword evidence="13" id="KW-0333">Golgi apparatus</keyword>
<dbReference type="InterPro" id="IPR016040">
    <property type="entry name" value="NAD(P)-bd_dom"/>
</dbReference>
<keyword evidence="11" id="KW-0651">Protein splicing</keyword>
<sequence length="783" mass="86315">MKVEQRFGPGHRILVTGGAGFVPSHLVDVLIERGCTVVAVDNFVTGSKENVAHLLDTPNFTLVQADVSDGLPAHPALAERFDAILHMASPASPTDFEKLPVEILRVGSVATLHLLERAAADGARFLLASTSEAYGDPKEHPQRETYWGNVNPIGVRSVYDEAKRFSEAATMAYRRSRGVDTAIVRIFNSILADEMVLFDDGSELRHEPVQALADRIGTSMPLDGYTVPAFDANGRVSASEATWLVGHPTTAPCFRVTTKYGRALAVTGDHSLFRRNSATGAIEPVPVRDLRIGDQVAIASRVEITERDRKNASLLTVFEQSGTDSWSVAVSWAGLGQLLHERRREIVDLIATRRGARDRRSSWGTLARWRSAEDAPLAVIDALDIPVSSEATVRRYAAGAQARLPVQVDLTDDLLWLMGLYVAEGCLVDQRPKNAYLTISCDDETLDRAQAVIEANLGLHVVRARKTTQRGPALYVHSQLLLDLWRHLGLATTEKSIPGWILGLPLSRLKWFLEGYRQGDGVHSGKKLAEGNRHEFSTVSTRLKDDLVVAFARFGLLPSIGHYASTMKKTGDRKYPFWRLTLCNVSPWSPLEWDLGVEQRITADRQGDLVWAGVTAIEPVQATPLVYDFCVPGKENFWAGSAVMAHNTYGPRMRPDDGRAIPTFISQALRGEPITVHGTGNQTRSICYVADLVRGILLLLDSTESGPINCGTEHEMSMRELAETIVALCDSKSEVTYVTRSADDPEKRRPDLTLARELLGYEPTVAPEEGLRRTIEHFRERLG</sequence>
<dbReference type="Proteomes" id="UP000643165">
    <property type="component" value="Unassembled WGS sequence"/>
</dbReference>